<name>A0ABX1VEN9_9PLAN</name>
<evidence type="ECO:0000256" key="4">
    <source>
        <dbReference type="PROSITE-ProRule" id="PRU00433"/>
    </source>
</evidence>
<dbReference type="Gene3D" id="1.10.760.10">
    <property type="entry name" value="Cytochrome c-like domain"/>
    <property type="match status" value="2"/>
</dbReference>
<gene>
    <name evidence="8" type="ORF">LzC2_22740</name>
</gene>
<dbReference type="Proteomes" id="UP000609651">
    <property type="component" value="Unassembled WGS sequence"/>
</dbReference>
<dbReference type="SUPFAM" id="SSF46626">
    <property type="entry name" value="Cytochrome c"/>
    <property type="match status" value="2"/>
</dbReference>
<dbReference type="PROSITE" id="PS51007">
    <property type="entry name" value="CYTC"/>
    <property type="match status" value="2"/>
</dbReference>
<evidence type="ECO:0000256" key="2">
    <source>
        <dbReference type="ARBA" id="ARBA00022723"/>
    </source>
</evidence>
<feature type="signal peptide" evidence="6">
    <location>
        <begin position="1"/>
        <end position="33"/>
    </location>
</feature>
<feature type="domain" description="Cytochrome c" evidence="7">
    <location>
        <begin position="391"/>
        <end position="503"/>
    </location>
</feature>
<dbReference type="Pfam" id="PF00034">
    <property type="entry name" value="Cytochrom_C"/>
    <property type="match status" value="1"/>
</dbReference>
<feature type="domain" description="Cytochrome c" evidence="7">
    <location>
        <begin position="208"/>
        <end position="302"/>
    </location>
</feature>
<evidence type="ECO:0000256" key="5">
    <source>
        <dbReference type="SAM" id="MobiDB-lite"/>
    </source>
</evidence>
<reference evidence="8 9" key="1">
    <citation type="journal article" date="2020" name="Syst. Appl. Microbiol.">
        <title>Alienimonas chondri sp. nov., a novel planctomycete isolated from the biofilm of the red alga Chondrus crispus.</title>
        <authorList>
            <person name="Vitorino I."/>
            <person name="Albuquerque L."/>
            <person name="Wiegand S."/>
            <person name="Kallscheuer N."/>
            <person name="da Costa M.S."/>
            <person name="Lobo-da-Cunha A."/>
            <person name="Jogler C."/>
            <person name="Lage O.M."/>
        </authorList>
    </citation>
    <scope>NUCLEOTIDE SEQUENCE [LARGE SCALE GENOMIC DNA]</scope>
    <source>
        <strain evidence="8 9">LzC2</strain>
    </source>
</reference>
<dbReference type="EMBL" id="WTPX01000065">
    <property type="protein sequence ID" value="NNJ26194.1"/>
    <property type="molecule type" value="Genomic_DNA"/>
</dbReference>
<evidence type="ECO:0000313" key="8">
    <source>
        <dbReference type="EMBL" id="NNJ26194.1"/>
    </source>
</evidence>
<dbReference type="PANTHER" id="PTHR35008:SF4">
    <property type="entry name" value="BLL4482 PROTEIN"/>
    <property type="match status" value="1"/>
</dbReference>
<proteinExistence type="predicted"/>
<sequence length="542" mass="58491">MRSALEIRFALMRRPIISAPPLPLRALSPFALAAALLLGCEPAPEPEFASPVGYDGLLEEMRTGTRAEVEDYDTGEMVERDLVGFDQALDERFGSPADPAVFTTLPVRFSSSEAAVIDVLDDEEAETTVFTLAPIQGAETVPAVAKGDVLHWNDEFGSPHEAVVAAVEGDAITVPLVPFEARPVSLPLGFNEETGEPLPGTVVIGDADLLEEGRELYAVHCLHCHGSTGAGDGPTAKYLHPLPRDYRSGMYKYTSTGTGIASRADLTRILRDGIPGTYMPSFHPALDAEKTASVVEYVRWLSMQGQYAKGVTDEAAFTYGDEAVRERLESEEGLTREDLVQELIEYWPDDVTGKLSFVGTFLAENWALAESEPPVTPNEPRPVLTGDELAASIERGKGLYLQKSTQCASCHGSRGLGNGPQTVSVQLDAATGDPYAEPGIHDVWGEVVQPRNLTRGIYRGGRRPIDLYRRIYSGIPASNMPGFGDNLSDEQIWDLVNFLMALPLHPSLLDGAELDVSHDDDAVAAARPALPPAAPELKADQS</sequence>
<protein>
    <recommendedName>
        <fullName evidence="7">Cytochrome c domain-containing protein</fullName>
    </recommendedName>
</protein>
<keyword evidence="2 4" id="KW-0479">Metal-binding</keyword>
<dbReference type="InterPro" id="IPR036909">
    <property type="entry name" value="Cyt_c-like_dom_sf"/>
</dbReference>
<dbReference type="Pfam" id="PF13442">
    <property type="entry name" value="Cytochrome_CBB3"/>
    <property type="match status" value="1"/>
</dbReference>
<dbReference type="InterPro" id="IPR009056">
    <property type="entry name" value="Cyt_c-like_dom"/>
</dbReference>
<organism evidence="8 9">
    <name type="scientific">Alienimonas chondri</name>
    <dbReference type="NCBI Taxonomy" id="2681879"/>
    <lineage>
        <taxon>Bacteria</taxon>
        <taxon>Pseudomonadati</taxon>
        <taxon>Planctomycetota</taxon>
        <taxon>Planctomycetia</taxon>
        <taxon>Planctomycetales</taxon>
        <taxon>Planctomycetaceae</taxon>
        <taxon>Alienimonas</taxon>
    </lineage>
</organism>
<keyword evidence="9" id="KW-1185">Reference proteome</keyword>
<keyword evidence="3 4" id="KW-0408">Iron</keyword>
<keyword evidence="6" id="KW-0732">Signal</keyword>
<feature type="region of interest" description="Disordered" evidence="5">
    <location>
        <begin position="523"/>
        <end position="542"/>
    </location>
</feature>
<evidence type="ECO:0000259" key="7">
    <source>
        <dbReference type="PROSITE" id="PS51007"/>
    </source>
</evidence>
<dbReference type="PANTHER" id="PTHR35008">
    <property type="entry name" value="BLL4482 PROTEIN-RELATED"/>
    <property type="match status" value="1"/>
</dbReference>
<feature type="chain" id="PRO_5047347438" description="Cytochrome c domain-containing protein" evidence="6">
    <location>
        <begin position="34"/>
        <end position="542"/>
    </location>
</feature>
<evidence type="ECO:0000313" key="9">
    <source>
        <dbReference type="Proteomes" id="UP000609651"/>
    </source>
</evidence>
<evidence type="ECO:0000256" key="6">
    <source>
        <dbReference type="SAM" id="SignalP"/>
    </source>
</evidence>
<dbReference type="InterPro" id="IPR051459">
    <property type="entry name" value="Cytochrome_c-type_DH"/>
</dbReference>
<comment type="caution">
    <text evidence="8">The sequence shown here is derived from an EMBL/GenBank/DDBJ whole genome shotgun (WGS) entry which is preliminary data.</text>
</comment>
<accession>A0ABX1VEN9</accession>
<keyword evidence="1 4" id="KW-0349">Heme</keyword>
<evidence type="ECO:0000256" key="3">
    <source>
        <dbReference type="ARBA" id="ARBA00023004"/>
    </source>
</evidence>
<evidence type="ECO:0000256" key="1">
    <source>
        <dbReference type="ARBA" id="ARBA00022617"/>
    </source>
</evidence>